<dbReference type="Pfam" id="PF07715">
    <property type="entry name" value="Plug"/>
    <property type="match status" value="1"/>
</dbReference>
<keyword evidence="10" id="KW-0675">Receptor</keyword>
<keyword evidence="8" id="KW-0732">Signal</keyword>
<evidence type="ECO:0000259" key="9">
    <source>
        <dbReference type="Pfam" id="PF07715"/>
    </source>
</evidence>
<dbReference type="PROSITE" id="PS52016">
    <property type="entry name" value="TONB_DEPENDENT_REC_3"/>
    <property type="match status" value="1"/>
</dbReference>
<dbReference type="GO" id="GO:0044718">
    <property type="term" value="P:siderophore transmembrane transport"/>
    <property type="evidence" value="ECO:0007669"/>
    <property type="project" value="TreeGrafter"/>
</dbReference>
<dbReference type="PANTHER" id="PTHR30069">
    <property type="entry name" value="TONB-DEPENDENT OUTER MEMBRANE RECEPTOR"/>
    <property type="match status" value="1"/>
</dbReference>
<dbReference type="InterPro" id="IPR012910">
    <property type="entry name" value="Plug_dom"/>
</dbReference>
<dbReference type="InterPro" id="IPR037066">
    <property type="entry name" value="Plug_dom_sf"/>
</dbReference>
<comment type="subcellular location">
    <subcellularLocation>
        <location evidence="1 7">Cell outer membrane</location>
        <topology evidence="1 7">Multi-pass membrane protein</topology>
    </subcellularLocation>
</comment>
<evidence type="ECO:0000256" key="4">
    <source>
        <dbReference type="ARBA" id="ARBA00022692"/>
    </source>
</evidence>
<feature type="signal peptide" evidence="8">
    <location>
        <begin position="1"/>
        <end position="20"/>
    </location>
</feature>
<dbReference type="GO" id="GO:0009279">
    <property type="term" value="C:cell outer membrane"/>
    <property type="evidence" value="ECO:0007669"/>
    <property type="project" value="UniProtKB-SubCell"/>
</dbReference>
<dbReference type="Proteomes" id="UP000294546">
    <property type="component" value="Unassembled WGS sequence"/>
</dbReference>
<comment type="similarity">
    <text evidence="7">Belongs to the TonB-dependent receptor family.</text>
</comment>
<dbReference type="SUPFAM" id="SSF56935">
    <property type="entry name" value="Porins"/>
    <property type="match status" value="1"/>
</dbReference>
<evidence type="ECO:0000256" key="8">
    <source>
        <dbReference type="SAM" id="SignalP"/>
    </source>
</evidence>
<name>A0A4R1GDG5_9GAMM</name>
<evidence type="ECO:0000256" key="3">
    <source>
        <dbReference type="ARBA" id="ARBA00022452"/>
    </source>
</evidence>
<keyword evidence="2 7" id="KW-0813">Transport</keyword>
<evidence type="ECO:0000256" key="6">
    <source>
        <dbReference type="ARBA" id="ARBA00023237"/>
    </source>
</evidence>
<keyword evidence="3 7" id="KW-1134">Transmembrane beta strand</keyword>
<feature type="chain" id="PRO_5020899451" evidence="8">
    <location>
        <begin position="21"/>
        <end position="668"/>
    </location>
</feature>
<accession>A0A4R1GDG5</accession>
<evidence type="ECO:0000256" key="2">
    <source>
        <dbReference type="ARBA" id="ARBA00022448"/>
    </source>
</evidence>
<proteinExistence type="inferred from homology"/>
<dbReference type="InterPro" id="IPR039426">
    <property type="entry name" value="TonB-dep_rcpt-like"/>
</dbReference>
<comment type="caution">
    <text evidence="10">The sequence shown here is derived from an EMBL/GenBank/DDBJ whole genome shotgun (WGS) entry which is preliminary data.</text>
</comment>
<dbReference type="Gene3D" id="2.170.130.10">
    <property type="entry name" value="TonB-dependent receptor, plug domain"/>
    <property type="match status" value="1"/>
</dbReference>
<dbReference type="AlphaFoldDB" id="A0A4R1GDG5"/>
<keyword evidence="6 7" id="KW-0998">Cell outer membrane</keyword>
<sequence>MKYPLPLALALALISPLLLADESHYLVDIPQVTAVSGSSQPINDAAASVTILTREIIDASGARTIPELLRLVPGFQSYRVDSHKWGVTYHGVADDLPNRLLFQVDGRSVYLPLLSTVDWTSLGLSLDDIDRIEVVRGSNAATQGSNAFNGSVNILTRSALKDKGFRARTELGNRGSRLQTLSASDQLGSAHLRVSAGYQEDDGSQDSDDGFRDSYLSMQLVQPVNLRDTFTFRAGIDRGYIYSSTDYGPHRGRFLDRREHKSHHIALDFEHIYSATGTLTLSAWEQSVDLETPAASDIQLARFFGSALAGEDLDAFRRSNSGLRSVAEHGDSRIRDLSLQVADKFGPVALSSSLGWRGLTEKSDLLLRDGKVSEDQWRAQSALEWSISPHWTLNSGALFEAADENNALSLRQSVNFKPDTQSVIRLGWSRSERLPSILESNQNSSFYLPSQDAYLVDYKQFESLEPELNHTWELGYHRRWGKADFVDMRLFRERISNAIHSTRYTLSDAERAKGNVINQRVTTRTNGASWTTSGIEGQIKLQLTPDIYSLTSYSYAQTSEESGLPEYVETPVPEHTLSLLLNWKINENLEASLNHRYLSDAEWLQNNETYTDSQHLTNLRLAYRWPQVDSGLETALLIQGLGDSQWHEFSQDNSYHRGVFLQLNLTYP</sequence>
<organism evidence="10 11">
    <name type="scientific">Marinobacterium mangrovicola</name>
    <dbReference type="NCBI Taxonomy" id="1476959"/>
    <lineage>
        <taxon>Bacteria</taxon>
        <taxon>Pseudomonadati</taxon>
        <taxon>Pseudomonadota</taxon>
        <taxon>Gammaproteobacteria</taxon>
        <taxon>Oceanospirillales</taxon>
        <taxon>Oceanospirillaceae</taxon>
        <taxon>Marinobacterium</taxon>
    </lineage>
</organism>
<keyword evidence="4 7" id="KW-0812">Transmembrane</keyword>
<evidence type="ECO:0000313" key="10">
    <source>
        <dbReference type="EMBL" id="TCK05888.1"/>
    </source>
</evidence>
<evidence type="ECO:0000313" key="11">
    <source>
        <dbReference type="Proteomes" id="UP000294546"/>
    </source>
</evidence>
<dbReference type="EMBL" id="SMFU01000009">
    <property type="protein sequence ID" value="TCK05888.1"/>
    <property type="molecule type" value="Genomic_DNA"/>
</dbReference>
<dbReference type="OrthoDB" id="9758929at2"/>
<evidence type="ECO:0000256" key="5">
    <source>
        <dbReference type="ARBA" id="ARBA00023136"/>
    </source>
</evidence>
<keyword evidence="11" id="KW-1185">Reference proteome</keyword>
<dbReference type="RefSeq" id="WP_132293490.1">
    <property type="nucleotide sequence ID" value="NZ_SMFU01000009.1"/>
</dbReference>
<dbReference type="PANTHER" id="PTHR30069:SF27">
    <property type="entry name" value="BLL4766 PROTEIN"/>
    <property type="match status" value="1"/>
</dbReference>
<dbReference type="InterPro" id="IPR036942">
    <property type="entry name" value="Beta-barrel_TonB_sf"/>
</dbReference>
<gene>
    <name evidence="10" type="ORF">CLV83_2829</name>
</gene>
<evidence type="ECO:0000256" key="7">
    <source>
        <dbReference type="PROSITE-ProRule" id="PRU01360"/>
    </source>
</evidence>
<feature type="domain" description="TonB-dependent receptor plug" evidence="9">
    <location>
        <begin position="42"/>
        <end position="150"/>
    </location>
</feature>
<keyword evidence="5 7" id="KW-0472">Membrane</keyword>
<protein>
    <submittedName>
        <fullName evidence="10">Iron complex outermembrane receptor protein</fullName>
    </submittedName>
</protein>
<dbReference type="Gene3D" id="2.40.170.20">
    <property type="entry name" value="TonB-dependent receptor, beta-barrel domain"/>
    <property type="match status" value="1"/>
</dbReference>
<dbReference type="GO" id="GO:0015344">
    <property type="term" value="F:siderophore uptake transmembrane transporter activity"/>
    <property type="evidence" value="ECO:0007669"/>
    <property type="project" value="TreeGrafter"/>
</dbReference>
<reference evidence="10 11" key="1">
    <citation type="submission" date="2019-03" db="EMBL/GenBank/DDBJ databases">
        <title>Genomic Encyclopedia of Archaeal and Bacterial Type Strains, Phase II (KMG-II): from individual species to whole genera.</title>
        <authorList>
            <person name="Goeker M."/>
        </authorList>
    </citation>
    <scope>NUCLEOTIDE SEQUENCE [LARGE SCALE GENOMIC DNA]</scope>
    <source>
        <strain evidence="10 11">DSM 27697</strain>
    </source>
</reference>
<evidence type="ECO:0000256" key="1">
    <source>
        <dbReference type="ARBA" id="ARBA00004571"/>
    </source>
</evidence>